<evidence type="ECO:0000313" key="2">
    <source>
        <dbReference type="Proteomes" id="UP000245626"/>
    </source>
</evidence>
<proteinExistence type="predicted"/>
<sequence>MSPSSSPHKKPLSSAATKVKAKVKKATKFDRKGAAAPSDPSPAINAAPNLSSSEKSSVEQGNDQTGTRLARVDENKGRSSLASSTSRAGEEGGVEELVASESQTEDVHPSTATVPPISTAADQAPKEEKPRQDSIPTRTLTSDQPVFKLAARDLYVSSPKDRKSLLLPRDLQSPLRNLLADERTYPNLKPPKVILIFGWMDATLKLVTKYAVPYTILFPDSTIIIKLSDAKSYLAREVERRRRLEEVVRQVVQSYQQQEGGEEGVKTIPPSSSEGKEDGLLDSTVTLIETPRDESRTLEQGEVARSNESCDRGRRQEGLLIHSFSDGGASNLSLFLSILKSEQVSKSLLSDLGLPRPRALIMDSSPGKTSARSGSEAFTVPLAKRPLVRYLVKKVVFLGLLLLRLWTRLRGRRYRGDVVRDHLNSSVAWNWFQPFPPSPSPSPPPQQQQLPPPRLYLYSKSDNLIPYKFVEEHAQDLCSRLSAATKSSVKPNLVEMEGEARSAAAAEEEDVSTALTLVRVELRRWDKAPHCGIARYDFQGYWNQVISFLRSTLTE</sequence>
<accession>A0ACD0P6E3</accession>
<reference evidence="1 2" key="1">
    <citation type="journal article" date="2018" name="Mol. Biol. Evol.">
        <title>Broad Genomic Sampling Reveals a Smut Pathogenic Ancestry of the Fungal Clade Ustilaginomycotina.</title>
        <authorList>
            <person name="Kijpornyongpan T."/>
            <person name="Mondo S.J."/>
            <person name="Barry K."/>
            <person name="Sandor L."/>
            <person name="Lee J."/>
            <person name="Lipzen A."/>
            <person name="Pangilinan J."/>
            <person name="LaButti K."/>
            <person name="Hainaut M."/>
            <person name="Henrissat B."/>
            <person name="Grigoriev I.V."/>
            <person name="Spatafora J.W."/>
            <person name="Aime M.C."/>
        </authorList>
    </citation>
    <scope>NUCLEOTIDE SEQUENCE [LARGE SCALE GENOMIC DNA]</scope>
    <source>
        <strain evidence="1 2">SA 807</strain>
    </source>
</reference>
<name>A0ACD0P6E3_9BASI</name>
<organism evidence="1 2">
    <name type="scientific">Violaceomyces palustris</name>
    <dbReference type="NCBI Taxonomy" id="1673888"/>
    <lineage>
        <taxon>Eukaryota</taxon>
        <taxon>Fungi</taxon>
        <taxon>Dikarya</taxon>
        <taxon>Basidiomycota</taxon>
        <taxon>Ustilaginomycotina</taxon>
        <taxon>Ustilaginomycetes</taxon>
        <taxon>Violaceomycetales</taxon>
        <taxon>Violaceomycetaceae</taxon>
        <taxon>Violaceomyces</taxon>
    </lineage>
</organism>
<dbReference type="Proteomes" id="UP000245626">
    <property type="component" value="Unassembled WGS sequence"/>
</dbReference>
<dbReference type="EMBL" id="KZ819717">
    <property type="protein sequence ID" value="PWN53610.1"/>
    <property type="molecule type" value="Genomic_DNA"/>
</dbReference>
<gene>
    <name evidence="1" type="ORF">IE53DRAFT_383864</name>
</gene>
<protein>
    <submittedName>
        <fullName evidence="1">Uncharacterized protein</fullName>
    </submittedName>
</protein>
<evidence type="ECO:0000313" key="1">
    <source>
        <dbReference type="EMBL" id="PWN53610.1"/>
    </source>
</evidence>
<keyword evidence="2" id="KW-1185">Reference proteome</keyword>